<dbReference type="Gene3D" id="3.30.70.20">
    <property type="match status" value="1"/>
</dbReference>
<reference evidence="6" key="1">
    <citation type="journal article" date="2015" name="Nature">
        <title>Complex archaea that bridge the gap between prokaryotes and eukaryotes.</title>
        <authorList>
            <person name="Spang A."/>
            <person name="Saw J.H."/>
            <person name="Jorgensen S.L."/>
            <person name="Zaremba-Niedzwiedzka K."/>
            <person name="Martijn J."/>
            <person name="Lind A.E."/>
            <person name="van Eijk R."/>
            <person name="Schleper C."/>
            <person name="Guy L."/>
            <person name="Ettema T.J."/>
        </authorList>
    </citation>
    <scope>NUCLEOTIDE SEQUENCE</scope>
</reference>
<protein>
    <recommendedName>
        <fullName evidence="5">4Fe-4S ferredoxin-type domain-containing protein</fullName>
    </recommendedName>
</protein>
<evidence type="ECO:0000256" key="3">
    <source>
        <dbReference type="ARBA" id="ARBA00023004"/>
    </source>
</evidence>
<keyword evidence="1" id="KW-0004">4Fe-4S</keyword>
<feature type="non-terminal residue" evidence="6">
    <location>
        <position position="1"/>
    </location>
</feature>
<accession>A0A0F8YB40</accession>
<evidence type="ECO:0000256" key="4">
    <source>
        <dbReference type="ARBA" id="ARBA00023014"/>
    </source>
</evidence>
<dbReference type="AlphaFoldDB" id="A0A0F8YB40"/>
<dbReference type="InterPro" id="IPR050572">
    <property type="entry name" value="Fe-S_Ferredoxin"/>
</dbReference>
<dbReference type="EMBL" id="LAZR01054417">
    <property type="protein sequence ID" value="KKK78603.1"/>
    <property type="molecule type" value="Genomic_DNA"/>
</dbReference>
<dbReference type="PANTHER" id="PTHR43687">
    <property type="entry name" value="ADENYLYLSULFATE REDUCTASE, BETA SUBUNIT"/>
    <property type="match status" value="1"/>
</dbReference>
<dbReference type="SUPFAM" id="SSF54862">
    <property type="entry name" value="4Fe-4S ferredoxins"/>
    <property type="match status" value="1"/>
</dbReference>
<evidence type="ECO:0000256" key="1">
    <source>
        <dbReference type="ARBA" id="ARBA00022485"/>
    </source>
</evidence>
<dbReference type="GO" id="GO:0046872">
    <property type="term" value="F:metal ion binding"/>
    <property type="evidence" value="ECO:0007669"/>
    <property type="project" value="UniProtKB-KW"/>
</dbReference>
<dbReference type="GO" id="GO:0051539">
    <property type="term" value="F:4 iron, 4 sulfur cluster binding"/>
    <property type="evidence" value="ECO:0007669"/>
    <property type="project" value="UniProtKB-KW"/>
</dbReference>
<gene>
    <name evidence="6" type="ORF">LCGC14_2841930</name>
</gene>
<evidence type="ECO:0000256" key="2">
    <source>
        <dbReference type="ARBA" id="ARBA00022723"/>
    </source>
</evidence>
<name>A0A0F8YB40_9ZZZZ</name>
<organism evidence="6">
    <name type="scientific">marine sediment metagenome</name>
    <dbReference type="NCBI Taxonomy" id="412755"/>
    <lineage>
        <taxon>unclassified sequences</taxon>
        <taxon>metagenomes</taxon>
        <taxon>ecological metagenomes</taxon>
    </lineage>
</organism>
<keyword evidence="4" id="KW-0411">Iron-sulfur</keyword>
<dbReference type="InterPro" id="IPR017896">
    <property type="entry name" value="4Fe4S_Fe-S-bd"/>
</dbReference>
<feature type="domain" description="4Fe-4S ferredoxin-type" evidence="5">
    <location>
        <begin position="160"/>
        <end position="191"/>
    </location>
</feature>
<sequence length="283" mass="29401">AETARAVLGALGSAGVEFTAVDDLCELAARGDPLLGELAGAEELTVVACYPRAVKWLFAAAGAPLSDGRVQMLNMRTQPAGEIIQAVTGGHPAPAEACCPPTDGCCAPANECCAPASEAATATGADWAAWFPVIDRDRCVDCKQCMNFCLFGTYEADGPDKVVVANPRSCKTNCPACARVCPTAAIIFPKHDRLGVIAGEVPTDADMDAQKVRLDMNSLLSGDPLETLRNRSKGGAAAALKVLQELGVPDDVIASSGEEIARRCSPARPCCDPPDRPCCPEDA</sequence>
<evidence type="ECO:0000313" key="6">
    <source>
        <dbReference type="EMBL" id="KKK78603.1"/>
    </source>
</evidence>
<dbReference type="PROSITE" id="PS51379">
    <property type="entry name" value="4FE4S_FER_2"/>
    <property type="match status" value="2"/>
</dbReference>
<feature type="domain" description="4Fe-4S ferredoxin-type" evidence="5">
    <location>
        <begin position="130"/>
        <end position="159"/>
    </location>
</feature>
<dbReference type="PANTHER" id="PTHR43687:SF1">
    <property type="entry name" value="FERREDOXIN III"/>
    <property type="match status" value="1"/>
</dbReference>
<keyword evidence="3" id="KW-0408">Iron</keyword>
<proteinExistence type="predicted"/>
<keyword evidence="2" id="KW-0479">Metal-binding</keyword>
<evidence type="ECO:0000259" key="5">
    <source>
        <dbReference type="PROSITE" id="PS51379"/>
    </source>
</evidence>
<comment type="caution">
    <text evidence="6">The sequence shown here is derived from an EMBL/GenBank/DDBJ whole genome shotgun (WGS) entry which is preliminary data.</text>
</comment>